<dbReference type="SUPFAM" id="SSF52266">
    <property type="entry name" value="SGNH hydrolase"/>
    <property type="match status" value="1"/>
</dbReference>
<dbReference type="RefSeq" id="WP_039694521.1">
    <property type="nucleotide sequence ID" value="NZ_LS483409.1"/>
</dbReference>
<reference evidence="3 5" key="3">
    <citation type="submission" date="2018-06" db="EMBL/GenBank/DDBJ databases">
        <authorList>
            <consortium name="Pathogen Informatics"/>
            <person name="Doyle S."/>
        </authorList>
    </citation>
    <scope>NUCLEOTIDE SEQUENCE [LARGE SCALE GENOMIC DNA]</scope>
    <source>
        <strain evidence="3 5">NCTC13773</strain>
    </source>
</reference>
<dbReference type="InterPro" id="IPR051532">
    <property type="entry name" value="Ester_Hydrolysis_Enzymes"/>
</dbReference>
<proteinExistence type="predicted"/>
<organism evidence="2 4">
    <name type="scientific">Streptococcus gallolyticus</name>
    <dbReference type="NCBI Taxonomy" id="315405"/>
    <lineage>
        <taxon>Bacteria</taxon>
        <taxon>Bacillati</taxon>
        <taxon>Bacillota</taxon>
        <taxon>Bacilli</taxon>
        <taxon>Lactobacillales</taxon>
        <taxon>Streptococcaceae</taxon>
        <taxon>Streptococcus</taxon>
    </lineage>
</organism>
<reference evidence="2 4" key="2">
    <citation type="submission" date="2014-05" db="EMBL/GenBank/DDBJ databases">
        <title>Genome sequence of Streptococcus gallolyticus.</title>
        <authorList>
            <person name="Del Campo R."/>
        </authorList>
    </citation>
    <scope>NUCLEOTIDE SEQUENCE [LARGE SCALE GENOMIC DNA]</scope>
    <source>
        <strain evidence="2 4">LMG17956</strain>
    </source>
</reference>
<evidence type="ECO:0000259" key="1">
    <source>
        <dbReference type="Pfam" id="PF13472"/>
    </source>
</evidence>
<evidence type="ECO:0000313" key="2">
    <source>
        <dbReference type="EMBL" id="CDO18305.1"/>
    </source>
</evidence>
<dbReference type="InterPro" id="IPR013830">
    <property type="entry name" value="SGNH_hydro"/>
</dbReference>
<accession>A0A060RKT2</accession>
<dbReference type="CDD" id="cd01841">
    <property type="entry name" value="NnaC_like"/>
    <property type="match status" value="1"/>
</dbReference>
<feature type="domain" description="SGNH hydrolase-type esterase" evidence="1">
    <location>
        <begin position="47"/>
        <end position="208"/>
    </location>
</feature>
<dbReference type="EMBL" id="LS483409">
    <property type="protein sequence ID" value="SQG79539.1"/>
    <property type="molecule type" value="Genomic_DNA"/>
</dbReference>
<name>A0A060RKT2_9STRE</name>
<sequence>MTDFQELYHKADVQEYRQYILADQQHQLWEKYVALNKTVSHPNIVFAGDSITEYFPIHELLTSTVPLYNRGVHGIDSLQFLEHLSSQILDLAPSKVFLLIGVNDLKKRTPEEVCQTIQSIITKIHQQLPETQIFLLSVFPMNESPEFVRTPSLRNNQSISLLNDNLSRLAGDEVRWIDVHDLLCDETGQLKRDWTVDGLHLTVAGYRVIADAIQPYLV</sequence>
<evidence type="ECO:0000313" key="5">
    <source>
        <dbReference type="Proteomes" id="UP000249013"/>
    </source>
</evidence>
<dbReference type="EMBL" id="CCBC010000178">
    <property type="protein sequence ID" value="CDO18305.1"/>
    <property type="molecule type" value="Genomic_DNA"/>
</dbReference>
<dbReference type="InterPro" id="IPR036514">
    <property type="entry name" value="SGNH_hydro_sf"/>
</dbReference>
<dbReference type="GO" id="GO:0004622">
    <property type="term" value="F:phosphatidylcholine lysophospholipase activity"/>
    <property type="evidence" value="ECO:0007669"/>
    <property type="project" value="TreeGrafter"/>
</dbReference>
<evidence type="ECO:0000313" key="4">
    <source>
        <dbReference type="Proteomes" id="UP000027584"/>
    </source>
</evidence>
<protein>
    <submittedName>
        <fullName evidence="3">GDSL-like Lipase/Acylhydrolase</fullName>
    </submittedName>
    <submittedName>
        <fullName evidence="2">Putative lipase/acylhydrolase, GDSL family</fullName>
    </submittedName>
</protein>
<evidence type="ECO:0000313" key="3">
    <source>
        <dbReference type="EMBL" id="SQG79539.1"/>
    </source>
</evidence>
<dbReference type="PANTHER" id="PTHR30383:SF5">
    <property type="entry name" value="SGNH HYDROLASE-TYPE ESTERASE DOMAIN-CONTAINING PROTEIN"/>
    <property type="match status" value="1"/>
</dbReference>
<dbReference type="PANTHER" id="PTHR30383">
    <property type="entry name" value="THIOESTERASE 1/PROTEASE 1/LYSOPHOSPHOLIPASE L1"/>
    <property type="match status" value="1"/>
</dbReference>
<dbReference type="Pfam" id="PF13472">
    <property type="entry name" value="Lipase_GDSL_2"/>
    <property type="match status" value="1"/>
</dbReference>
<dbReference type="Proteomes" id="UP000249013">
    <property type="component" value="Chromosome 1"/>
</dbReference>
<dbReference type="Gene3D" id="3.40.50.1110">
    <property type="entry name" value="SGNH hydrolase"/>
    <property type="match status" value="1"/>
</dbReference>
<reference evidence="2 4" key="1">
    <citation type="submission" date="2014-02" db="EMBL/GenBank/DDBJ databases">
        <authorList>
            <person name="Manrique M."/>
        </authorList>
    </citation>
    <scope>NUCLEOTIDE SEQUENCE [LARGE SCALE GENOMIC DNA]</scope>
    <source>
        <strain evidence="2 4">LMG17956</strain>
    </source>
</reference>
<keyword evidence="2" id="KW-0378">Hydrolase</keyword>
<gene>
    <name evidence="2" type="ORF">BN963_SGAL_01503</name>
    <name evidence="3" type="ORF">NCTC13773_01349</name>
</gene>
<dbReference type="Proteomes" id="UP000027584">
    <property type="component" value="Unassembled WGS sequence"/>
</dbReference>
<dbReference type="AlphaFoldDB" id="A0A060RKT2"/>